<dbReference type="SUPFAM" id="SSF52374">
    <property type="entry name" value="Nucleotidylyl transferase"/>
    <property type="match status" value="1"/>
</dbReference>
<evidence type="ECO:0000256" key="13">
    <source>
        <dbReference type="ARBA" id="ARBA00022840"/>
    </source>
</evidence>
<evidence type="ECO:0000256" key="9">
    <source>
        <dbReference type="ARBA" id="ARBA00022679"/>
    </source>
</evidence>
<dbReference type="InterPro" id="IPR045094">
    <property type="entry name" value="NMNAT_euk"/>
</dbReference>
<name>A0AAV2HZD5_LYMST</name>
<evidence type="ECO:0000256" key="14">
    <source>
        <dbReference type="ARBA" id="ARBA00022842"/>
    </source>
</evidence>
<organism evidence="23 24">
    <name type="scientific">Lymnaea stagnalis</name>
    <name type="common">Great pond snail</name>
    <name type="synonym">Helix stagnalis</name>
    <dbReference type="NCBI Taxonomy" id="6523"/>
    <lineage>
        <taxon>Eukaryota</taxon>
        <taxon>Metazoa</taxon>
        <taxon>Spiralia</taxon>
        <taxon>Lophotrochozoa</taxon>
        <taxon>Mollusca</taxon>
        <taxon>Gastropoda</taxon>
        <taxon>Heterobranchia</taxon>
        <taxon>Euthyneura</taxon>
        <taxon>Panpulmonata</taxon>
        <taxon>Hygrophila</taxon>
        <taxon>Lymnaeoidea</taxon>
        <taxon>Lymnaeidae</taxon>
        <taxon>Lymnaea</taxon>
    </lineage>
</organism>
<keyword evidence="8 20" id="KW-0662">Pyridine nucleotide biosynthesis</keyword>
<evidence type="ECO:0000256" key="2">
    <source>
        <dbReference type="ARBA" id="ARBA00001947"/>
    </source>
</evidence>
<protein>
    <recommendedName>
        <fullName evidence="20">Nicotinamide-nucleotide adenylyltransferase</fullName>
        <ecNumber evidence="20">2.7.7.1</ecNumber>
        <ecNumber evidence="20">2.7.7.18</ecNumber>
    </recommendedName>
</protein>
<dbReference type="Gene3D" id="3.40.50.620">
    <property type="entry name" value="HUPs"/>
    <property type="match status" value="1"/>
</dbReference>
<proteinExistence type="inferred from homology"/>
<evidence type="ECO:0000313" key="24">
    <source>
        <dbReference type="Proteomes" id="UP001497497"/>
    </source>
</evidence>
<comment type="similarity">
    <text evidence="6 20">Belongs to the eukaryotic NMN adenylyltransferase family.</text>
</comment>
<comment type="subcellular location">
    <subcellularLocation>
        <location evidence="3">Nucleus</location>
    </subcellularLocation>
</comment>
<keyword evidence="9 20" id="KW-0808">Transferase</keyword>
<sequence>MKVINNMSKMLVWKGCTMASPTKIVLLGCGSYNPVTNMHLRMFELAKDALNKTGRYQVISGFMSPVSDAYKKKDLVPAKHRCEMLRAALKGSDWLKLDTWESSLTTWTPTAKVLRHYKEQVESQYVHKPSPSKRRKKLHNNTVSDIAQNHIPNIEVEGEQVPCVKFLCGADLLESFAQPGLWLEEDIEYIVGVHGLVVITRSGSDPLKFIYESDVLTKYKENIIIVTEWIYNDISSTKIRRALRRGESVKYLLQDSVIDYIREHQLYGTSDNKYINHMMPSPNGEAGSSPETEEQSSSSSGEISVILRSSPHNGYDSSHLTLHRMTTTLEKLSPVTKLLPTHNSSKVSCISDLGMLVRRVKNVRYNLRTTLARQHLN</sequence>
<evidence type="ECO:0000256" key="20">
    <source>
        <dbReference type="RuleBase" id="RU362021"/>
    </source>
</evidence>
<dbReference type="InterPro" id="IPR014729">
    <property type="entry name" value="Rossmann-like_a/b/a_fold"/>
</dbReference>
<dbReference type="EC" id="2.7.7.1" evidence="20"/>
<dbReference type="Pfam" id="PF01467">
    <property type="entry name" value="CTP_transf_like"/>
    <property type="match status" value="1"/>
</dbReference>
<evidence type="ECO:0000256" key="3">
    <source>
        <dbReference type="ARBA" id="ARBA00004123"/>
    </source>
</evidence>
<evidence type="ECO:0000256" key="19">
    <source>
        <dbReference type="ARBA" id="ARBA00064648"/>
    </source>
</evidence>
<evidence type="ECO:0000256" key="1">
    <source>
        <dbReference type="ARBA" id="ARBA00001946"/>
    </source>
</evidence>
<keyword evidence="16" id="KW-0539">Nucleus</keyword>
<evidence type="ECO:0000256" key="10">
    <source>
        <dbReference type="ARBA" id="ARBA00022695"/>
    </source>
</evidence>
<keyword evidence="10 20" id="KW-0548">Nucleotidyltransferase</keyword>
<evidence type="ECO:0000256" key="5">
    <source>
        <dbReference type="ARBA" id="ARBA00005019"/>
    </source>
</evidence>
<keyword evidence="14" id="KW-0460">Magnesium</keyword>
<evidence type="ECO:0000256" key="15">
    <source>
        <dbReference type="ARBA" id="ARBA00023027"/>
    </source>
</evidence>
<keyword evidence="7" id="KW-0597">Phosphoprotein</keyword>
<dbReference type="GO" id="GO:0009435">
    <property type="term" value="P:NAD+ biosynthetic process"/>
    <property type="evidence" value="ECO:0007669"/>
    <property type="project" value="InterPro"/>
</dbReference>
<evidence type="ECO:0000313" key="23">
    <source>
        <dbReference type="EMBL" id="CAL1539673.1"/>
    </source>
</evidence>
<dbReference type="GO" id="GO:0005634">
    <property type="term" value="C:nucleus"/>
    <property type="evidence" value="ECO:0007669"/>
    <property type="project" value="UniProtKB-SubCell"/>
</dbReference>
<dbReference type="GO" id="GO:0005524">
    <property type="term" value="F:ATP binding"/>
    <property type="evidence" value="ECO:0007669"/>
    <property type="project" value="UniProtKB-KW"/>
</dbReference>
<dbReference type="GO" id="GO:0004515">
    <property type="term" value="F:nicotinate-nucleotide adenylyltransferase activity"/>
    <property type="evidence" value="ECO:0007669"/>
    <property type="project" value="UniProtKB-EC"/>
</dbReference>
<dbReference type="EMBL" id="CAXITT010000349">
    <property type="protein sequence ID" value="CAL1539673.1"/>
    <property type="molecule type" value="Genomic_DNA"/>
</dbReference>
<evidence type="ECO:0000256" key="18">
    <source>
        <dbReference type="ARBA" id="ARBA00048969"/>
    </source>
</evidence>
<evidence type="ECO:0000259" key="22">
    <source>
        <dbReference type="Pfam" id="PF01467"/>
    </source>
</evidence>
<dbReference type="PANTHER" id="PTHR12039">
    <property type="entry name" value="NICOTINAMIDE MONONUCLEOTIDE ADENYLYLTRANSFERASE"/>
    <property type="match status" value="1"/>
</dbReference>
<dbReference type="FunFam" id="3.40.50.620:FF:000101">
    <property type="entry name" value="Nicotinamide-nucleotide adenylyltransferase"/>
    <property type="match status" value="1"/>
</dbReference>
<dbReference type="InterPro" id="IPR004821">
    <property type="entry name" value="Cyt_trans-like"/>
</dbReference>
<dbReference type="Proteomes" id="UP001497497">
    <property type="component" value="Unassembled WGS sequence"/>
</dbReference>
<evidence type="ECO:0000256" key="21">
    <source>
        <dbReference type="SAM" id="MobiDB-lite"/>
    </source>
</evidence>
<comment type="pathway">
    <text evidence="4 20">Cofactor biosynthesis; NAD(+) biosynthesis; NAD(+) from nicotinamide D-ribonucleotide: step 1/1.</text>
</comment>
<dbReference type="CDD" id="cd09286">
    <property type="entry name" value="NMNAT_Eukarya"/>
    <property type="match status" value="1"/>
</dbReference>
<keyword evidence="11 20" id="KW-0547">Nucleotide-binding</keyword>
<evidence type="ECO:0000256" key="7">
    <source>
        <dbReference type="ARBA" id="ARBA00022553"/>
    </source>
</evidence>
<keyword evidence="13 20" id="KW-0067">ATP-binding</keyword>
<dbReference type="PANTHER" id="PTHR12039:SF0">
    <property type="entry name" value="NICOTINAMIDE-NUCLEOTIDE ADENYLYLTRANSFERASE"/>
    <property type="match status" value="1"/>
</dbReference>
<evidence type="ECO:0000256" key="4">
    <source>
        <dbReference type="ARBA" id="ARBA00004658"/>
    </source>
</evidence>
<comment type="catalytic activity">
    <reaction evidence="17">
        <text>nicotinate beta-D-ribonucleotide + ATP + H(+) = deamido-NAD(+) + diphosphate</text>
        <dbReference type="Rhea" id="RHEA:22860"/>
        <dbReference type="ChEBI" id="CHEBI:15378"/>
        <dbReference type="ChEBI" id="CHEBI:30616"/>
        <dbReference type="ChEBI" id="CHEBI:33019"/>
        <dbReference type="ChEBI" id="CHEBI:57502"/>
        <dbReference type="ChEBI" id="CHEBI:58437"/>
        <dbReference type="EC" id="2.7.7.18"/>
    </reaction>
    <physiologicalReaction direction="left-to-right" evidence="17">
        <dbReference type="Rhea" id="RHEA:22861"/>
    </physiologicalReaction>
    <physiologicalReaction direction="right-to-left" evidence="17">
        <dbReference type="Rhea" id="RHEA:22862"/>
    </physiologicalReaction>
</comment>
<evidence type="ECO:0000256" key="16">
    <source>
        <dbReference type="ARBA" id="ARBA00023242"/>
    </source>
</evidence>
<feature type="region of interest" description="Disordered" evidence="21">
    <location>
        <begin position="272"/>
        <end position="303"/>
    </location>
</feature>
<dbReference type="AlphaFoldDB" id="A0AAV2HZD5"/>
<evidence type="ECO:0000256" key="8">
    <source>
        <dbReference type="ARBA" id="ARBA00022642"/>
    </source>
</evidence>
<evidence type="ECO:0000256" key="12">
    <source>
        <dbReference type="ARBA" id="ARBA00022833"/>
    </source>
</evidence>
<dbReference type="NCBIfam" id="TIGR00482">
    <property type="entry name" value="nicotinate (nicotinamide) nucleotide adenylyltransferase"/>
    <property type="match status" value="1"/>
</dbReference>
<keyword evidence="15 20" id="KW-0520">NAD</keyword>
<comment type="pathway">
    <text evidence="5">Cofactor biosynthesis; NAD(+) biosynthesis; deamido-NAD(+) from nicotinate D-ribonucleotide: step 1/1.</text>
</comment>
<keyword evidence="12" id="KW-0862">Zinc</keyword>
<feature type="domain" description="Cytidyltransferase-like" evidence="22">
    <location>
        <begin position="29"/>
        <end position="241"/>
    </location>
</feature>
<comment type="cofactor">
    <cofactor evidence="2">
        <name>Zn(2+)</name>
        <dbReference type="ChEBI" id="CHEBI:29105"/>
    </cofactor>
</comment>
<comment type="cofactor">
    <cofactor evidence="1">
        <name>Mg(2+)</name>
        <dbReference type="ChEBI" id="CHEBI:18420"/>
    </cofactor>
</comment>
<reference evidence="23 24" key="1">
    <citation type="submission" date="2024-04" db="EMBL/GenBank/DDBJ databases">
        <authorList>
            <consortium name="Genoscope - CEA"/>
            <person name="William W."/>
        </authorList>
    </citation>
    <scope>NUCLEOTIDE SEQUENCE [LARGE SCALE GENOMIC DNA]</scope>
</reference>
<comment type="catalytic activity">
    <reaction evidence="18">
        <text>beta-nicotinamide D-ribonucleotide + ATP + H(+) = diphosphate + NAD(+)</text>
        <dbReference type="Rhea" id="RHEA:21360"/>
        <dbReference type="ChEBI" id="CHEBI:14649"/>
        <dbReference type="ChEBI" id="CHEBI:15378"/>
        <dbReference type="ChEBI" id="CHEBI:30616"/>
        <dbReference type="ChEBI" id="CHEBI:33019"/>
        <dbReference type="ChEBI" id="CHEBI:57540"/>
        <dbReference type="EC" id="2.7.7.1"/>
    </reaction>
    <physiologicalReaction direction="left-to-right" evidence="18">
        <dbReference type="Rhea" id="RHEA:21361"/>
    </physiologicalReaction>
    <physiologicalReaction direction="right-to-left" evidence="18">
        <dbReference type="Rhea" id="RHEA:21362"/>
    </physiologicalReaction>
</comment>
<dbReference type="InterPro" id="IPR005248">
    <property type="entry name" value="NadD/NMNAT"/>
</dbReference>
<dbReference type="EC" id="2.7.7.18" evidence="20"/>
<evidence type="ECO:0000256" key="17">
    <source>
        <dbReference type="ARBA" id="ARBA00048514"/>
    </source>
</evidence>
<dbReference type="GO" id="GO:0000309">
    <property type="term" value="F:nicotinamide-nucleotide adenylyltransferase activity"/>
    <property type="evidence" value="ECO:0007669"/>
    <property type="project" value="UniProtKB-EC"/>
</dbReference>
<comment type="subunit">
    <text evidence="19">Homohexamer. Interacts with ADPRT/PARP1.</text>
</comment>
<evidence type="ECO:0000256" key="11">
    <source>
        <dbReference type="ARBA" id="ARBA00022741"/>
    </source>
</evidence>
<comment type="caution">
    <text evidence="23">The sequence shown here is derived from an EMBL/GenBank/DDBJ whole genome shotgun (WGS) entry which is preliminary data.</text>
</comment>
<gene>
    <name evidence="23" type="ORF">GSLYS_00013406001</name>
</gene>
<dbReference type="InterPro" id="IPR051182">
    <property type="entry name" value="Euk_NMN_adenylyltrnsfrase"/>
</dbReference>
<accession>A0AAV2HZD5</accession>
<keyword evidence="24" id="KW-1185">Reference proteome</keyword>
<evidence type="ECO:0000256" key="6">
    <source>
        <dbReference type="ARBA" id="ARBA00007064"/>
    </source>
</evidence>